<accession>A0A195FRS6</accession>
<keyword evidence="2" id="KW-1185">Reference proteome</keyword>
<dbReference type="Proteomes" id="UP000078541">
    <property type="component" value="Unassembled WGS sequence"/>
</dbReference>
<sequence length="133" mass="15277">MSNFVSPVIREHKILIRPDMIQSGKTKFHNLPQYYQKVEDTLEPMSWLLPTGIKGVAAETVPNRGKHGIFRSRAADNTFVSLSFEYRLCSENLPKHQPPKPALVRTVKLNTIRFILFTFLFVILPRDANPVIM</sequence>
<organism evidence="1 2">
    <name type="scientific">Trachymyrmex septentrionalis</name>
    <dbReference type="NCBI Taxonomy" id="34720"/>
    <lineage>
        <taxon>Eukaryota</taxon>
        <taxon>Metazoa</taxon>
        <taxon>Ecdysozoa</taxon>
        <taxon>Arthropoda</taxon>
        <taxon>Hexapoda</taxon>
        <taxon>Insecta</taxon>
        <taxon>Pterygota</taxon>
        <taxon>Neoptera</taxon>
        <taxon>Endopterygota</taxon>
        <taxon>Hymenoptera</taxon>
        <taxon>Apocrita</taxon>
        <taxon>Aculeata</taxon>
        <taxon>Formicoidea</taxon>
        <taxon>Formicidae</taxon>
        <taxon>Myrmicinae</taxon>
        <taxon>Trachymyrmex</taxon>
    </lineage>
</organism>
<dbReference type="EMBL" id="KQ981335">
    <property type="protein sequence ID" value="KYN42614.1"/>
    <property type="molecule type" value="Genomic_DNA"/>
</dbReference>
<reference evidence="1 2" key="1">
    <citation type="submission" date="2016-03" db="EMBL/GenBank/DDBJ databases">
        <title>Trachymyrmex septentrionalis WGS genome.</title>
        <authorList>
            <person name="Nygaard S."/>
            <person name="Hu H."/>
            <person name="Boomsma J."/>
            <person name="Zhang G."/>
        </authorList>
    </citation>
    <scope>NUCLEOTIDE SEQUENCE [LARGE SCALE GENOMIC DNA]</scope>
    <source>
        <strain evidence="1">Tsep2-gDNA-1</strain>
        <tissue evidence="1">Whole body</tissue>
    </source>
</reference>
<protein>
    <submittedName>
        <fullName evidence="1">Uncharacterized protein</fullName>
    </submittedName>
</protein>
<proteinExistence type="predicted"/>
<dbReference type="AlphaFoldDB" id="A0A195FRS6"/>
<name>A0A195FRS6_9HYME</name>
<evidence type="ECO:0000313" key="1">
    <source>
        <dbReference type="EMBL" id="KYN42614.1"/>
    </source>
</evidence>
<gene>
    <name evidence="1" type="ORF">ALC56_02949</name>
</gene>
<evidence type="ECO:0000313" key="2">
    <source>
        <dbReference type="Proteomes" id="UP000078541"/>
    </source>
</evidence>